<gene>
    <name evidence="6" type="ORF">Cgig2_009666</name>
</gene>
<dbReference type="OrthoDB" id="47802at2759"/>
<dbReference type="InterPro" id="IPR006594">
    <property type="entry name" value="LisH"/>
</dbReference>
<organism evidence="6 7">
    <name type="scientific">Carnegiea gigantea</name>
    <dbReference type="NCBI Taxonomy" id="171969"/>
    <lineage>
        <taxon>Eukaryota</taxon>
        <taxon>Viridiplantae</taxon>
        <taxon>Streptophyta</taxon>
        <taxon>Embryophyta</taxon>
        <taxon>Tracheophyta</taxon>
        <taxon>Spermatophyta</taxon>
        <taxon>Magnoliopsida</taxon>
        <taxon>eudicotyledons</taxon>
        <taxon>Gunneridae</taxon>
        <taxon>Pentapetalae</taxon>
        <taxon>Caryophyllales</taxon>
        <taxon>Cactineae</taxon>
        <taxon>Cactaceae</taxon>
        <taxon>Cactoideae</taxon>
        <taxon>Echinocereeae</taxon>
        <taxon>Carnegiea</taxon>
    </lineage>
</organism>
<evidence type="ECO:0000256" key="5">
    <source>
        <dbReference type="SAM" id="MobiDB-lite"/>
    </source>
</evidence>
<accession>A0A9Q1JS11</accession>
<evidence type="ECO:0000313" key="7">
    <source>
        <dbReference type="Proteomes" id="UP001153076"/>
    </source>
</evidence>
<dbReference type="PANTHER" id="PTHR45093">
    <property type="entry name" value="TRANSCRIPTION ACTIVATOR MSS11"/>
    <property type="match status" value="1"/>
</dbReference>
<dbReference type="AlphaFoldDB" id="A0A9Q1JS11"/>
<proteinExistence type="predicted"/>
<evidence type="ECO:0000256" key="1">
    <source>
        <dbReference type="ARBA" id="ARBA00004123"/>
    </source>
</evidence>
<protein>
    <recommendedName>
        <fullName evidence="8">LisH domain-containing protein</fullName>
    </recommendedName>
</protein>
<sequence>MSQNNWEADKMLDVYIHDYLVKRDLKATAQAFQAEGKVSSDPVAIDAPGGFLFEWWSVFWDIFIARTNEKHSEVAASYIEQRYGDNMNQLLDQNHASILKSAVAGQPSGQVLHGTAGGMSTQMQARNQQLSGSAADMKTDLNPVLNPRAAGPEGSLIGVPGANQGGNNLTLKGWPLTGLEQLRSGLLQQQKSFMQSSQPFHQLQMLTPQHQQQLMLAQNLTSASANDIESRRLRLILNNRSMSLGKEGLANSAGDLDPNVGSPLQAGCPVLPRGDADMLLKASKNQTGRKRKQPVPSCGPANSSGTANTAGPSPSSAPSTPSTHTPADVMSMPSFPGTSKPTLIFGADGTGALASPSNQLADMERFVEDGSLDDNVESFLSHDDADAKDTVGRGMDLSKGGLRLFLRKAHYQHC</sequence>
<dbReference type="SMART" id="SM00667">
    <property type="entry name" value="LisH"/>
    <property type="match status" value="1"/>
</dbReference>
<keyword evidence="3" id="KW-0804">Transcription</keyword>
<keyword evidence="2" id="KW-0805">Transcription regulation</keyword>
<dbReference type="Proteomes" id="UP001153076">
    <property type="component" value="Unassembled WGS sequence"/>
</dbReference>
<reference evidence="6" key="1">
    <citation type="submission" date="2022-04" db="EMBL/GenBank/DDBJ databases">
        <title>Carnegiea gigantea Genome sequencing and assembly v2.</title>
        <authorList>
            <person name="Copetti D."/>
            <person name="Sanderson M.J."/>
            <person name="Burquez A."/>
            <person name="Wojciechowski M.F."/>
        </authorList>
    </citation>
    <scope>NUCLEOTIDE SEQUENCE</scope>
    <source>
        <strain evidence="6">SGP5-SGP5p</strain>
        <tissue evidence="6">Aerial part</tissue>
    </source>
</reference>
<evidence type="ECO:0000256" key="3">
    <source>
        <dbReference type="ARBA" id="ARBA00023163"/>
    </source>
</evidence>
<comment type="subcellular location">
    <subcellularLocation>
        <location evidence="1">Nucleus</location>
    </subcellularLocation>
</comment>
<dbReference type="PROSITE" id="PS50896">
    <property type="entry name" value="LISH"/>
    <property type="match status" value="1"/>
</dbReference>
<evidence type="ECO:0008006" key="8">
    <source>
        <dbReference type="Google" id="ProtNLM"/>
    </source>
</evidence>
<feature type="region of interest" description="Disordered" evidence="5">
    <location>
        <begin position="284"/>
        <end position="335"/>
    </location>
</feature>
<evidence type="ECO:0000256" key="4">
    <source>
        <dbReference type="ARBA" id="ARBA00023242"/>
    </source>
</evidence>
<evidence type="ECO:0000256" key="2">
    <source>
        <dbReference type="ARBA" id="ARBA00023015"/>
    </source>
</evidence>
<feature type="compositionally biased region" description="Low complexity" evidence="5">
    <location>
        <begin position="306"/>
        <end position="327"/>
    </location>
</feature>
<evidence type="ECO:0000313" key="6">
    <source>
        <dbReference type="EMBL" id="KAJ8429980.1"/>
    </source>
</evidence>
<dbReference type="EMBL" id="JAKOGI010000837">
    <property type="protein sequence ID" value="KAJ8429980.1"/>
    <property type="molecule type" value="Genomic_DNA"/>
</dbReference>
<keyword evidence="7" id="KW-1185">Reference proteome</keyword>
<name>A0A9Q1JS11_9CARY</name>
<dbReference type="PANTHER" id="PTHR45093:SF2">
    <property type="entry name" value="LISH DOMAIN-CONTAINING PROTEIN"/>
    <property type="match status" value="1"/>
</dbReference>
<keyword evidence="4" id="KW-0539">Nucleus</keyword>
<comment type="caution">
    <text evidence="6">The sequence shown here is derived from an EMBL/GenBank/DDBJ whole genome shotgun (WGS) entry which is preliminary data.</text>
</comment>
<dbReference type="Pfam" id="PF08513">
    <property type="entry name" value="LisH"/>
    <property type="match status" value="1"/>
</dbReference>
<dbReference type="GO" id="GO:0005634">
    <property type="term" value="C:nucleus"/>
    <property type="evidence" value="ECO:0007669"/>
    <property type="project" value="UniProtKB-SubCell"/>
</dbReference>